<name>A0A9Q8WLV7_9PEZI</name>
<feature type="compositionally biased region" description="Polar residues" evidence="1">
    <location>
        <begin position="191"/>
        <end position="201"/>
    </location>
</feature>
<dbReference type="KEGG" id="clup:CLUP02_13125"/>
<feature type="compositionally biased region" description="Polar residues" evidence="1">
    <location>
        <begin position="232"/>
        <end position="241"/>
    </location>
</feature>
<dbReference type="EMBL" id="CP019479">
    <property type="protein sequence ID" value="UQC87607.1"/>
    <property type="molecule type" value="Genomic_DNA"/>
</dbReference>
<sequence length="318" mass="33622">MPTVKKLHLIPAHVLELVKATQITLRISMKCLRLKLRSEPELCDDQRCADKEAKRHVPFIFPYFHVLEQFQLDYLIHLSSKPSTFMVSSRKALLTLEGSRGFPETPPSPSATPFGDKLKALIKAQESLIQKIITPSHQVLRQYLPVGPKCLLVLLSEPFPSQGHFVVAGCLTQLFNTATASPATLGKVGSPGSSPASTKVASGSSGGGGSGESGEGGGGRVGGEGEDSDGSNRASPTNRGTASGAAIVQVPTASVQAVRSGKWSAWHASEKDFITASAPTSQILPSNAKLRFTSNVTPCLVEAIAASLSAMFNVFVDD</sequence>
<evidence type="ECO:0000313" key="3">
    <source>
        <dbReference type="Proteomes" id="UP000830671"/>
    </source>
</evidence>
<evidence type="ECO:0000313" key="2">
    <source>
        <dbReference type="EMBL" id="UQC87607.1"/>
    </source>
</evidence>
<organism evidence="2 3">
    <name type="scientific">Colletotrichum lupini</name>
    <dbReference type="NCBI Taxonomy" id="145971"/>
    <lineage>
        <taxon>Eukaryota</taxon>
        <taxon>Fungi</taxon>
        <taxon>Dikarya</taxon>
        <taxon>Ascomycota</taxon>
        <taxon>Pezizomycotina</taxon>
        <taxon>Sordariomycetes</taxon>
        <taxon>Hypocreomycetidae</taxon>
        <taxon>Glomerellales</taxon>
        <taxon>Glomerellaceae</taxon>
        <taxon>Colletotrichum</taxon>
        <taxon>Colletotrichum acutatum species complex</taxon>
    </lineage>
</organism>
<dbReference type="AlphaFoldDB" id="A0A9Q8WLV7"/>
<dbReference type="Proteomes" id="UP000830671">
    <property type="component" value="Chromosome 7"/>
</dbReference>
<reference evidence="2" key="1">
    <citation type="journal article" date="2021" name="Mol. Plant Microbe Interact.">
        <title>Complete Genome Sequence of the Plant-Pathogenic Fungus Colletotrichum lupini.</title>
        <authorList>
            <person name="Baroncelli R."/>
            <person name="Pensec F."/>
            <person name="Da Lio D."/>
            <person name="Boufleur T."/>
            <person name="Vicente I."/>
            <person name="Sarrocco S."/>
            <person name="Picot A."/>
            <person name="Baraldi E."/>
            <person name="Sukno S."/>
            <person name="Thon M."/>
            <person name="Le Floch G."/>
        </authorList>
    </citation>
    <scope>NUCLEOTIDE SEQUENCE</scope>
    <source>
        <strain evidence="2">IMI 504893</strain>
    </source>
</reference>
<protein>
    <submittedName>
        <fullName evidence="2">Uncharacterized protein</fullName>
    </submittedName>
</protein>
<keyword evidence="3" id="KW-1185">Reference proteome</keyword>
<feature type="region of interest" description="Disordered" evidence="1">
    <location>
        <begin position="186"/>
        <end position="246"/>
    </location>
</feature>
<accession>A0A9Q8WLV7</accession>
<proteinExistence type="predicted"/>
<dbReference type="GeneID" id="73347079"/>
<evidence type="ECO:0000256" key="1">
    <source>
        <dbReference type="SAM" id="MobiDB-lite"/>
    </source>
</evidence>
<gene>
    <name evidence="2" type="ORF">CLUP02_13125</name>
</gene>
<dbReference type="RefSeq" id="XP_049149215.1">
    <property type="nucleotide sequence ID" value="XM_049292069.1"/>
</dbReference>
<feature type="compositionally biased region" description="Gly residues" evidence="1">
    <location>
        <begin position="204"/>
        <end position="222"/>
    </location>
</feature>